<accession>A0ABV8KQ59</accession>
<evidence type="ECO:0000313" key="4">
    <source>
        <dbReference type="Proteomes" id="UP001595868"/>
    </source>
</evidence>
<evidence type="ECO:0000256" key="2">
    <source>
        <dbReference type="SAM" id="Phobius"/>
    </source>
</evidence>
<name>A0ABV8KQ59_9ACTN</name>
<keyword evidence="2" id="KW-0812">Transmembrane</keyword>
<organism evidence="3 4">
    <name type="scientific">Micromonospora zhanjiangensis</name>
    <dbReference type="NCBI Taxonomy" id="1522057"/>
    <lineage>
        <taxon>Bacteria</taxon>
        <taxon>Bacillati</taxon>
        <taxon>Actinomycetota</taxon>
        <taxon>Actinomycetes</taxon>
        <taxon>Micromonosporales</taxon>
        <taxon>Micromonosporaceae</taxon>
        <taxon>Micromonospora</taxon>
    </lineage>
</organism>
<keyword evidence="4" id="KW-1185">Reference proteome</keyword>
<keyword evidence="2" id="KW-1133">Transmembrane helix</keyword>
<protein>
    <submittedName>
        <fullName evidence="3">Uncharacterized protein</fullName>
    </submittedName>
</protein>
<feature type="region of interest" description="Disordered" evidence="1">
    <location>
        <begin position="1"/>
        <end position="21"/>
    </location>
</feature>
<gene>
    <name evidence="3" type="ORF">ACFOX0_17720</name>
</gene>
<keyword evidence="2" id="KW-0472">Membrane</keyword>
<feature type="transmembrane region" description="Helical" evidence="2">
    <location>
        <begin position="55"/>
        <end position="74"/>
    </location>
</feature>
<evidence type="ECO:0000313" key="3">
    <source>
        <dbReference type="EMBL" id="MFC4107756.1"/>
    </source>
</evidence>
<evidence type="ECO:0000256" key="1">
    <source>
        <dbReference type="SAM" id="MobiDB-lite"/>
    </source>
</evidence>
<reference evidence="4" key="1">
    <citation type="journal article" date="2019" name="Int. J. Syst. Evol. Microbiol.">
        <title>The Global Catalogue of Microorganisms (GCM) 10K type strain sequencing project: providing services to taxonomists for standard genome sequencing and annotation.</title>
        <authorList>
            <consortium name="The Broad Institute Genomics Platform"/>
            <consortium name="The Broad Institute Genome Sequencing Center for Infectious Disease"/>
            <person name="Wu L."/>
            <person name="Ma J."/>
        </authorList>
    </citation>
    <scope>NUCLEOTIDE SEQUENCE [LARGE SCALE GENOMIC DNA]</scope>
    <source>
        <strain evidence="4">2902at01</strain>
    </source>
</reference>
<dbReference type="RefSeq" id="WP_377547086.1">
    <property type="nucleotide sequence ID" value="NZ_JBHSBN010000011.1"/>
</dbReference>
<dbReference type="Proteomes" id="UP001595868">
    <property type="component" value="Unassembled WGS sequence"/>
</dbReference>
<feature type="transmembrane region" description="Helical" evidence="2">
    <location>
        <begin position="23"/>
        <end position="43"/>
    </location>
</feature>
<comment type="caution">
    <text evidence="3">The sequence shown here is derived from an EMBL/GenBank/DDBJ whole genome shotgun (WGS) entry which is preliminary data.</text>
</comment>
<sequence length="79" mass="8139">MTQELILAEPATPEASPPPPRPWTRAALILTALTIGSVGVGIYGDLTGHAALVRAAWIGLAVFGAALFLVLFGADREAS</sequence>
<dbReference type="EMBL" id="JBHSBN010000011">
    <property type="protein sequence ID" value="MFC4107756.1"/>
    <property type="molecule type" value="Genomic_DNA"/>
</dbReference>
<proteinExistence type="predicted"/>